<evidence type="ECO:0000313" key="1">
    <source>
        <dbReference type="EMBL" id="WAC12984.1"/>
    </source>
</evidence>
<reference evidence="1" key="1">
    <citation type="submission" date="2022-11" db="EMBL/GenBank/DDBJ databases">
        <title>Dyadobacter pollutisoli sp. nov., isolated from plastic dumped soil.</title>
        <authorList>
            <person name="Kim J.M."/>
            <person name="Kim K.R."/>
            <person name="Lee J.K."/>
            <person name="Hao L."/>
            <person name="Jeon C.O."/>
        </authorList>
    </citation>
    <scope>NUCLEOTIDE SEQUENCE</scope>
    <source>
        <strain evidence="1">U1</strain>
    </source>
</reference>
<gene>
    <name evidence="1" type="ORF">ON006_03255</name>
</gene>
<dbReference type="Gene3D" id="2.30.110.10">
    <property type="entry name" value="Electron Transport, Fmn-binding Protein, Chain A"/>
    <property type="match status" value="2"/>
</dbReference>
<keyword evidence="2" id="KW-1185">Reference proteome</keyword>
<name>A0A9E8NF47_9BACT</name>
<dbReference type="EMBL" id="CP112998">
    <property type="protein sequence ID" value="WAC12984.1"/>
    <property type="molecule type" value="Genomic_DNA"/>
</dbReference>
<protein>
    <submittedName>
        <fullName evidence="1">Pyridoxamine 5'-phosphate oxidase family protein</fullName>
    </submittedName>
</protein>
<proteinExistence type="predicted"/>
<dbReference type="InterPro" id="IPR012349">
    <property type="entry name" value="Split_barrel_FMN-bd"/>
</dbReference>
<dbReference type="SUPFAM" id="SSF50475">
    <property type="entry name" value="FMN-binding split barrel"/>
    <property type="match status" value="1"/>
</dbReference>
<dbReference type="AlphaFoldDB" id="A0A9E8NF47"/>
<dbReference type="RefSeq" id="WP_244825058.1">
    <property type="nucleotide sequence ID" value="NZ_CP112998.1"/>
</dbReference>
<evidence type="ECO:0000313" key="2">
    <source>
        <dbReference type="Proteomes" id="UP001164653"/>
    </source>
</evidence>
<dbReference type="PANTHER" id="PTHR42815">
    <property type="entry name" value="FAD-BINDING, PUTATIVE (AFU_ORTHOLOGUE AFUA_6G07600)-RELATED"/>
    <property type="match status" value="1"/>
</dbReference>
<accession>A0A9E8NF47</accession>
<dbReference type="KEGG" id="dpf:ON006_03255"/>
<sequence>MYHTGEEQAQLITGEKAVGDRNGRIVTNKIIPGAIHFIQNQPFFIASSMNENGEIWASVIAGTEGYVIVMDESTIQIDSNLVISNPQDSFWGNIIAHSKIGLLFIEPLSRRRFRVNGSVSMEENLVTIAIEQAYPNCPKYIQKRFLSRNETSPYSGEIESGSVLTSYIKGIVANADTFYVGSASDGGDLDASHRGGSPGFISIGVDGSFLIPDYQGNSMYNTLGNFLVNSQAALVFIDFEQMKTIQLTGTTEVMWDLDIADPDGAGTRRFWKFYTTSWVLLDNLKGYEWDFIDPSPFNPAR</sequence>
<organism evidence="1 2">
    <name type="scientific">Dyadobacter pollutisoli</name>
    <dbReference type="NCBI Taxonomy" id="2910158"/>
    <lineage>
        <taxon>Bacteria</taxon>
        <taxon>Pseudomonadati</taxon>
        <taxon>Bacteroidota</taxon>
        <taxon>Cytophagia</taxon>
        <taxon>Cytophagales</taxon>
        <taxon>Spirosomataceae</taxon>
        <taxon>Dyadobacter</taxon>
    </lineage>
</organism>
<dbReference type="PANTHER" id="PTHR42815:SF2">
    <property type="entry name" value="FAD-BINDING, PUTATIVE (AFU_ORTHOLOGUE AFUA_6G07600)-RELATED"/>
    <property type="match status" value="1"/>
</dbReference>
<dbReference type="Proteomes" id="UP001164653">
    <property type="component" value="Chromosome"/>
</dbReference>